<dbReference type="AlphaFoldDB" id="M4C2N2"/>
<dbReference type="EMBL" id="JH598133">
    <property type="status" value="NOT_ANNOTATED_CDS"/>
    <property type="molecule type" value="Genomic_DNA"/>
</dbReference>
<evidence type="ECO:0000313" key="1">
    <source>
        <dbReference type="EnsemblProtists" id="HpaP813348"/>
    </source>
</evidence>
<keyword evidence="2" id="KW-1185">Reference proteome</keyword>
<protein>
    <submittedName>
        <fullName evidence="1">Uncharacterized protein</fullName>
    </submittedName>
</protein>
<dbReference type="Proteomes" id="UP000011713">
    <property type="component" value="Unassembled WGS sequence"/>
</dbReference>
<name>M4C2N2_HYAAE</name>
<accession>M4C2N2</accession>
<reference evidence="2" key="1">
    <citation type="journal article" date="2010" name="Science">
        <title>Signatures of adaptation to obligate biotrophy in the Hyaloperonospora arabidopsidis genome.</title>
        <authorList>
            <person name="Baxter L."/>
            <person name="Tripathy S."/>
            <person name="Ishaque N."/>
            <person name="Boot N."/>
            <person name="Cabral A."/>
            <person name="Kemen E."/>
            <person name="Thines M."/>
            <person name="Ah-Fong A."/>
            <person name="Anderson R."/>
            <person name="Badejoko W."/>
            <person name="Bittner-Eddy P."/>
            <person name="Boore J.L."/>
            <person name="Chibucos M.C."/>
            <person name="Coates M."/>
            <person name="Dehal P."/>
            <person name="Delehaunty K."/>
            <person name="Dong S."/>
            <person name="Downton P."/>
            <person name="Dumas B."/>
            <person name="Fabro G."/>
            <person name="Fronick C."/>
            <person name="Fuerstenberg S.I."/>
            <person name="Fulton L."/>
            <person name="Gaulin E."/>
            <person name="Govers F."/>
            <person name="Hughes L."/>
            <person name="Humphray S."/>
            <person name="Jiang R.H."/>
            <person name="Judelson H."/>
            <person name="Kamoun S."/>
            <person name="Kyung K."/>
            <person name="Meijer H."/>
            <person name="Minx P."/>
            <person name="Morris P."/>
            <person name="Nelson J."/>
            <person name="Phuntumart V."/>
            <person name="Qutob D."/>
            <person name="Rehmany A."/>
            <person name="Rougon-Cardoso A."/>
            <person name="Ryden P."/>
            <person name="Torto-Alalibo T."/>
            <person name="Studholme D."/>
            <person name="Wang Y."/>
            <person name="Win J."/>
            <person name="Wood J."/>
            <person name="Clifton S.W."/>
            <person name="Rogers J."/>
            <person name="Van den Ackerveken G."/>
            <person name="Jones J.D."/>
            <person name="McDowell J.M."/>
            <person name="Beynon J."/>
            <person name="Tyler B.M."/>
        </authorList>
    </citation>
    <scope>NUCLEOTIDE SEQUENCE [LARGE SCALE GENOMIC DNA]</scope>
    <source>
        <strain evidence="2">Emoy2</strain>
    </source>
</reference>
<dbReference type="VEuPathDB" id="FungiDB:HpaG813348"/>
<evidence type="ECO:0000313" key="2">
    <source>
        <dbReference type="Proteomes" id="UP000011713"/>
    </source>
</evidence>
<dbReference type="EnsemblProtists" id="HpaT813348">
    <property type="protein sequence ID" value="HpaP813348"/>
    <property type="gene ID" value="HpaG813348"/>
</dbReference>
<reference evidence="1" key="2">
    <citation type="submission" date="2015-06" db="UniProtKB">
        <authorList>
            <consortium name="EnsemblProtists"/>
        </authorList>
    </citation>
    <scope>IDENTIFICATION</scope>
    <source>
        <strain evidence="1">Emoy2</strain>
    </source>
</reference>
<sequence length="53" mass="5827">MKVSFEKKTEDFWNSGGLEEFATSIKSARSYGLGLEQLEASGLCGLVTRRNPS</sequence>
<dbReference type="InParanoid" id="M4C2N2"/>
<dbReference type="HOGENOM" id="CLU_3072777_0_0_1"/>
<proteinExistence type="predicted"/>
<organism evidence="1 2">
    <name type="scientific">Hyaloperonospora arabidopsidis (strain Emoy2)</name>
    <name type="common">Downy mildew agent</name>
    <name type="synonym">Peronospora arabidopsidis</name>
    <dbReference type="NCBI Taxonomy" id="559515"/>
    <lineage>
        <taxon>Eukaryota</taxon>
        <taxon>Sar</taxon>
        <taxon>Stramenopiles</taxon>
        <taxon>Oomycota</taxon>
        <taxon>Peronosporomycetes</taxon>
        <taxon>Peronosporales</taxon>
        <taxon>Peronosporaceae</taxon>
        <taxon>Hyaloperonospora</taxon>
    </lineage>
</organism>